<dbReference type="EMBL" id="BFAD01000002">
    <property type="protein sequence ID" value="GBE78901.1"/>
    <property type="molecule type" value="Genomic_DNA"/>
</dbReference>
<dbReference type="Proteomes" id="UP000287166">
    <property type="component" value="Unassembled WGS sequence"/>
</dbReference>
<reference evidence="3 4" key="1">
    <citation type="journal article" date="2018" name="Sci. Rep.">
        <title>Genome sequence of the cauliflower mushroom Sparassis crispa (Hanabiratake) and its association with beneficial usage.</title>
        <authorList>
            <person name="Kiyama R."/>
            <person name="Furutani Y."/>
            <person name="Kawaguchi K."/>
            <person name="Nakanishi T."/>
        </authorList>
    </citation>
    <scope>NUCLEOTIDE SEQUENCE [LARGE SCALE GENOMIC DNA]</scope>
</reference>
<dbReference type="InParanoid" id="A0A401G9S0"/>
<feature type="domain" description="Fe2OG dioxygenase" evidence="2">
    <location>
        <begin position="180"/>
        <end position="286"/>
    </location>
</feature>
<comment type="caution">
    <text evidence="3">The sequence shown here is derived from an EMBL/GenBank/DDBJ whole genome shotgun (WGS) entry which is preliminary data.</text>
</comment>
<dbReference type="OrthoDB" id="406156at2759"/>
<dbReference type="InterPro" id="IPR027443">
    <property type="entry name" value="IPNS-like_sf"/>
</dbReference>
<evidence type="ECO:0000313" key="3">
    <source>
        <dbReference type="EMBL" id="GBE78901.1"/>
    </source>
</evidence>
<dbReference type="RefSeq" id="XP_027609814.1">
    <property type="nucleotide sequence ID" value="XM_027754013.1"/>
</dbReference>
<dbReference type="GO" id="GO:0016491">
    <property type="term" value="F:oxidoreductase activity"/>
    <property type="evidence" value="ECO:0007669"/>
    <property type="project" value="UniProtKB-KW"/>
</dbReference>
<dbReference type="AlphaFoldDB" id="A0A401G9S0"/>
<dbReference type="InterPro" id="IPR026992">
    <property type="entry name" value="DIOX_N"/>
</dbReference>
<keyword evidence="1" id="KW-0479">Metal-binding</keyword>
<dbReference type="SUPFAM" id="SSF51197">
    <property type="entry name" value="Clavaminate synthase-like"/>
    <property type="match status" value="1"/>
</dbReference>
<evidence type="ECO:0000259" key="2">
    <source>
        <dbReference type="PROSITE" id="PS51471"/>
    </source>
</evidence>
<keyword evidence="1" id="KW-0408">Iron</keyword>
<dbReference type="Pfam" id="PF03171">
    <property type="entry name" value="2OG-FeII_Oxy"/>
    <property type="match status" value="1"/>
</dbReference>
<keyword evidence="1" id="KW-0560">Oxidoreductase</keyword>
<gene>
    <name evidence="3" type="ORF">SCP_0200980</name>
</gene>
<evidence type="ECO:0000313" key="4">
    <source>
        <dbReference type="Proteomes" id="UP000287166"/>
    </source>
</evidence>
<dbReference type="Pfam" id="PF14226">
    <property type="entry name" value="DIOX_N"/>
    <property type="match status" value="1"/>
</dbReference>
<dbReference type="Gene3D" id="2.60.120.330">
    <property type="entry name" value="B-lactam Antibiotic, Isopenicillin N Synthase, Chain"/>
    <property type="match status" value="1"/>
</dbReference>
<name>A0A401G9S0_9APHY</name>
<dbReference type="GeneID" id="38775818"/>
<dbReference type="PANTHER" id="PTHR47990">
    <property type="entry name" value="2-OXOGLUTARATE (2OG) AND FE(II)-DEPENDENT OXYGENASE SUPERFAMILY PROTEIN-RELATED"/>
    <property type="match status" value="1"/>
</dbReference>
<evidence type="ECO:0000256" key="1">
    <source>
        <dbReference type="RuleBase" id="RU003682"/>
    </source>
</evidence>
<dbReference type="STRING" id="139825.A0A401G9S0"/>
<dbReference type="PROSITE" id="PS51471">
    <property type="entry name" value="FE2OG_OXY"/>
    <property type="match status" value="1"/>
</dbReference>
<protein>
    <submittedName>
        <fullName evidence="3">Clavaminate synthase-like protein</fullName>
    </submittedName>
</protein>
<dbReference type="GO" id="GO:0046872">
    <property type="term" value="F:metal ion binding"/>
    <property type="evidence" value="ECO:0007669"/>
    <property type="project" value="UniProtKB-KW"/>
</dbReference>
<keyword evidence="4" id="KW-1185">Reference proteome</keyword>
<sequence length="355" mass="39102">MPGLTTFPPFPDDVPTHPLLVVDFQLIRAGDPSEIDKLWKAATELGFWYLKNHGTDEEVNGMFEMGAETMALTMEEKMKYEQGDEGMSCGYKAAGASATDETGAKDSAEFINVAKDDALAWPGLVYRIYPSTVNARMESTIIPFVRKSVEVTNTLIDVLNTRLGLPGGALVNLHAIEEHSGSEARCIRTPPRPVDFSEDKATLGAHTDFGSLSFLHNRLGGLQVLVPGTAQWQYVRPIPGYAICNIGDALTIFSGGILRSNLHRVVPPPKDQGNYERWSLVFFLRPSNSIELRALAEQSQLIAETVSRAPAGKFQPGSTAKEWFARRVKYQRVKNRTGPETWRASRGMEHAPAAI</sequence>
<dbReference type="InterPro" id="IPR005123">
    <property type="entry name" value="Oxoglu/Fe-dep_dioxygenase_dom"/>
</dbReference>
<accession>A0A401G9S0</accession>
<proteinExistence type="inferred from homology"/>
<organism evidence="3 4">
    <name type="scientific">Sparassis crispa</name>
    <dbReference type="NCBI Taxonomy" id="139825"/>
    <lineage>
        <taxon>Eukaryota</taxon>
        <taxon>Fungi</taxon>
        <taxon>Dikarya</taxon>
        <taxon>Basidiomycota</taxon>
        <taxon>Agaricomycotina</taxon>
        <taxon>Agaricomycetes</taxon>
        <taxon>Polyporales</taxon>
        <taxon>Sparassidaceae</taxon>
        <taxon>Sparassis</taxon>
    </lineage>
</organism>
<dbReference type="InterPro" id="IPR044861">
    <property type="entry name" value="IPNS-like_FE2OG_OXY"/>
</dbReference>
<dbReference type="InterPro" id="IPR050231">
    <property type="entry name" value="Iron_ascorbate_oxido_reductase"/>
</dbReference>
<comment type="similarity">
    <text evidence="1">Belongs to the iron/ascorbate-dependent oxidoreductase family.</text>
</comment>